<accession>A0A923PNF7</accession>
<dbReference type="Proteomes" id="UP000650081">
    <property type="component" value="Unassembled WGS sequence"/>
</dbReference>
<proteinExistence type="predicted"/>
<organism evidence="1 2">
    <name type="scientific">Neolewinella lacunae</name>
    <dbReference type="NCBI Taxonomy" id="1517758"/>
    <lineage>
        <taxon>Bacteria</taxon>
        <taxon>Pseudomonadati</taxon>
        <taxon>Bacteroidota</taxon>
        <taxon>Saprospiria</taxon>
        <taxon>Saprospirales</taxon>
        <taxon>Lewinellaceae</taxon>
        <taxon>Neolewinella</taxon>
    </lineage>
</organism>
<comment type="caution">
    <text evidence="1">The sequence shown here is derived from an EMBL/GenBank/DDBJ whole genome shotgun (WGS) entry which is preliminary data.</text>
</comment>
<gene>
    <name evidence="1" type="ORF">H9S92_09800</name>
</gene>
<sequence>MSLLTDLKQRLYRRRRQAASVPPARSQPGQAPLNLETAREIIILFPADSADERKVVDKWKDNHRVVRGKIRLYGYFSTDIGGSDFGCEAITVKDLNWYGIPGGEAVNHFQADACDLLIRLGPPEHPVLDYLAATKAAGLRIGPFLPAGGTPYNLQFDGQRNTAFQQQLAAIEQIFSFTNATATT</sequence>
<dbReference type="EMBL" id="JACSIT010000099">
    <property type="protein sequence ID" value="MBC6994458.1"/>
    <property type="molecule type" value="Genomic_DNA"/>
</dbReference>
<evidence type="ECO:0000313" key="2">
    <source>
        <dbReference type="Proteomes" id="UP000650081"/>
    </source>
</evidence>
<dbReference type="InterPro" id="IPR054207">
    <property type="entry name" value="DUF6913"/>
</dbReference>
<reference evidence="1" key="1">
    <citation type="submission" date="2020-08" db="EMBL/GenBank/DDBJ databases">
        <title>Lewinella bacteria from marine environments.</title>
        <authorList>
            <person name="Zhong Y."/>
        </authorList>
    </citation>
    <scope>NUCLEOTIDE SEQUENCE</scope>
    <source>
        <strain evidence="1">KCTC 42187</strain>
    </source>
</reference>
<protein>
    <submittedName>
        <fullName evidence="1">Uncharacterized protein</fullName>
    </submittedName>
</protein>
<dbReference type="RefSeq" id="WP_187466534.1">
    <property type="nucleotide sequence ID" value="NZ_JACSIT010000099.1"/>
</dbReference>
<keyword evidence="2" id="KW-1185">Reference proteome</keyword>
<name>A0A923PNF7_9BACT</name>
<evidence type="ECO:0000313" key="1">
    <source>
        <dbReference type="EMBL" id="MBC6994458.1"/>
    </source>
</evidence>
<dbReference type="AlphaFoldDB" id="A0A923PNF7"/>
<dbReference type="Pfam" id="PF21857">
    <property type="entry name" value="DUF6913"/>
    <property type="match status" value="1"/>
</dbReference>